<dbReference type="Gene3D" id="1.10.3730.20">
    <property type="match status" value="1"/>
</dbReference>
<dbReference type="Pfam" id="PF00892">
    <property type="entry name" value="EamA"/>
    <property type="match status" value="2"/>
</dbReference>
<dbReference type="Proteomes" id="UP000004324">
    <property type="component" value="Unassembled WGS sequence"/>
</dbReference>
<keyword evidence="10" id="KW-1185">Reference proteome</keyword>
<evidence type="ECO:0000259" key="8">
    <source>
        <dbReference type="Pfam" id="PF00892"/>
    </source>
</evidence>
<evidence type="ECO:0000256" key="7">
    <source>
        <dbReference type="SAM" id="Phobius"/>
    </source>
</evidence>
<evidence type="ECO:0000256" key="1">
    <source>
        <dbReference type="ARBA" id="ARBA00004651"/>
    </source>
</evidence>
<feature type="transmembrane region" description="Helical" evidence="7">
    <location>
        <begin position="255"/>
        <end position="274"/>
    </location>
</feature>
<dbReference type="InterPro" id="IPR050638">
    <property type="entry name" value="AA-Vitamin_Transporters"/>
</dbReference>
<feature type="transmembrane region" description="Helical" evidence="7">
    <location>
        <begin position="222"/>
        <end position="243"/>
    </location>
</feature>
<dbReference type="OrthoDB" id="9799821at2"/>
<dbReference type="PANTHER" id="PTHR32322:SF18">
    <property type="entry name" value="S-ADENOSYLMETHIONINE_S-ADENOSYLHOMOCYSTEINE TRANSPORTER"/>
    <property type="match status" value="1"/>
</dbReference>
<name>I9B0F9_9FIRM</name>
<reference evidence="9 10" key="1">
    <citation type="journal article" date="2012" name="J. Bacteriol.">
        <title>Draft Genome Sequences for Two Metal-Reducing Pelosinus fermentans Strains Isolated from a Cr(VI)-Contaminated Site and for Type Strain R7.</title>
        <authorList>
            <person name="Brown S.D."/>
            <person name="Podar M."/>
            <person name="Klingeman D.M."/>
            <person name="Johnson C.M."/>
            <person name="Yang Z.K."/>
            <person name="Utturkar S.M."/>
            <person name="Land M.L."/>
            <person name="Mosher J.J."/>
            <person name="Hurt R.A.Jr."/>
            <person name="Phelps T.J."/>
            <person name="Palumbo A.V."/>
            <person name="Arkin A.P."/>
            <person name="Hazen T.C."/>
            <person name="Elias D.A."/>
        </authorList>
    </citation>
    <scope>NUCLEOTIDE SEQUENCE [LARGE SCALE GENOMIC DNA]</scope>
    <source>
        <strain evidence="9 10">B4</strain>
    </source>
</reference>
<comment type="caution">
    <text evidence="9">The sequence shown here is derived from an EMBL/GenBank/DDBJ whole genome shotgun (WGS) entry which is preliminary data.</text>
</comment>
<keyword evidence="6 7" id="KW-0472">Membrane</keyword>
<keyword evidence="4 7" id="KW-0812">Transmembrane</keyword>
<evidence type="ECO:0000313" key="10">
    <source>
        <dbReference type="Proteomes" id="UP000004324"/>
    </source>
</evidence>
<evidence type="ECO:0000256" key="5">
    <source>
        <dbReference type="ARBA" id="ARBA00022989"/>
    </source>
</evidence>
<feature type="transmembrane region" description="Helical" evidence="7">
    <location>
        <begin position="7"/>
        <end position="27"/>
    </location>
</feature>
<sequence>MEKLKGRIYLAISFVLAGTAVIAARFVSDSLGTFTITAASLLAVLIILLPFYMLRIKQGIRNMSKNDWIMICLQAFFGIFLFRAFLLFGLQNTSSTEAGVLIGAAPVLTSILARTMLKEKSNAKTTGGIICAVLGVLLLQGAQLSNLTAEHVLGNMLVVCAAASESLFNILSRIHSLSEITDNRGKIEPTVQSLLVSAIAFLFCIIPASFEYPVSSLLSLDLKGWVSILWYGLIVTMLSYVLWYAGIKRCTAHTAAAFSCLMPFTSMLLAFLILEESVETMQWIGGFLVILGVILLTYSQAAEKG</sequence>
<feature type="transmembrane region" description="Helical" evidence="7">
    <location>
        <begin position="98"/>
        <end position="117"/>
    </location>
</feature>
<evidence type="ECO:0000256" key="2">
    <source>
        <dbReference type="ARBA" id="ARBA00007362"/>
    </source>
</evidence>
<dbReference type="SUPFAM" id="SSF103481">
    <property type="entry name" value="Multidrug resistance efflux transporter EmrE"/>
    <property type="match status" value="2"/>
</dbReference>
<feature type="transmembrane region" description="Helical" evidence="7">
    <location>
        <begin position="33"/>
        <end position="54"/>
    </location>
</feature>
<proteinExistence type="inferred from homology"/>
<keyword evidence="5 7" id="KW-1133">Transmembrane helix</keyword>
<dbReference type="PATRIC" id="fig|1149862.3.peg.2098"/>
<dbReference type="GO" id="GO:0005886">
    <property type="term" value="C:plasma membrane"/>
    <property type="evidence" value="ECO:0007669"/>
    <property type="project" value="UniProtKB-SubCell"/>
</dbReference>
<keyword evidence="3" id="KW-1003">Cell membrane</keyword>
<dbReference type="InterPro" id="IPR037185">
    <property type="entry name" value="EmrE-like"/>
</dbReference>
<protein>
    <recommendedName>
        <fullName evidence="8">EamA domain-containing protein</fullName>
    </recommendedName>
</protein>
<feature type="domain" description="EamA" evidence="8">
    <location>
        <begin position="5"/>
        <end position="139"/>
    </location>
</feature>
<gene>
    <name evidence="9" type="ORF">FB4_3135</name>
</gene>
<evidence type="ECO:0000256" key="4">
    <source>
        <dbReference type="ARBA" id="ARBA00022692"/>
    </source>
</evidence>
<dbReference type="PANTHER" id="PTHR32322">
    <property type="entry name" value="INNER MEMBRANE TRANSPORTER"/>
    <property type="match status" value="1"/>
</dbReference>
<feature type="transmembrane region" description="Helical" evidence="7">
    <location>
        <begin position="280"/>
        <end position="298"/>
    </location>
</feature>
<dbReference type="EMBL" id="AKVJ01000024">
    <property type="protein sequence ID" value="EIW18632.1"/>
    <property type="molecule type" value="Genomic_DNA"/>
</dbReference>
<evidence type="ECO:0000256" key="6">
    <source>
        <dbReference type="ARBA" id="ARBA00023136"/>
    </source>
</evidence>
<feature type="transmembrane region" description="Helical" evidence="7">
    <location>
        <begin position="66"/>
        <end position="86"/>
    </location>
</feature>
<comment type="similarity">
    <text evidence="2">Belongs to the EamA transporter family.</text>
</comment>
<dbReference type="AlphaFoldDB" id="I9B0F9"/>
<organism evidence="9 10">
    <name type="scientific">Pelosinus fermentans B4</name>
    <dbReference type="NCBI Taxonomy" id="1149862"/>
    <lineage>
        <taxon>Bacteria</taxon>
        <taxon>Bacillati</taxon>
        <taxon>Bacillota</taxon>
        <taxon>Negativicutes</taxon>
        <taxon>Selenomonadales</taxon>
        <taxon>Sporomusaceae</taxon>
        <taxon>Pelosinus</taxon>
    </lineage>
</organism>
<feature type="domain" description="EamA" evidence="8">
    <location>
        <begin position="156"/>
        <end position="297"/>
    </location>
</feature>
<evidence type="ECO:0000256" key="3">
    <source>
        <dbReference type="ARBA" id="ARBA00022475"/>
    </source>
</evidence>
<feature type="transmembrane region" description="Helical" evidence="7">
    <location>
        <begin position="191"/>
        <end position="210"/>
    </location>
</feature>
<comment type="subcellular location">
    <subcellularLocation>
        <location evidence="1">Cell membrane</location>
        <topology evidence="1">Multi-pass membrane protein</topology>
    </subcellularLocation>
</comment>
<accession>I9B0F9</accession>
<dbReference type="InterPro" id="IPR000620">
    <property type="entry name" value="EamA_dom"/>
</dbReference>
<dbReference type="RefSeq" id="WP_007933821.1">
    <property type="nucleotide sequence ID" value="NZ_AKVJ01000024.1"/>
</dbReference>
<evidence type="ECO:0000313" key="9">
    <source>
        <dbReference type="EMBL" id="EIW18632.1"/>
    </source>
</evidence>